<dbReference type="EMBL" id="MPUH01001796">
    <property type="protein sequence ID" value="OMJ66178.1"/>
    <property type="molecule type" value="Genomic_DNA"/>
</dbReference>
<organism evidence="1 2">
    <name type="scientific">Stentor coeruleus</name>
    <dbReference type="NCBI Taxonomy" id="5963"/>
    <lineage>
        <taxon>Eukaryota</taxon>
        <taxon>Sar</taxon>
        <taxon>Alveolata</taxon>
        <taxon>Ciliophora</taxon>
        <taxon>Postciliodesmatophora</taxon>
        <taxon>Heterotrichea</taxon>
        <taxon>Heterotrichida</taxon>
        <taxon>Stentoridae</taxon>
        <taxon>Stentor</taxon>
    </lineage>
</organism>
<dbReference type="Proteomes" id="UP000187209">
    <property type="component" value="Unassembled WGS sequence"/>
</dbReference>
<sequence>MLTYNCLERFGVIKVMDANRKPRPAVYVKAFVKRKDGKVEFYKDGYTDIRGKFDYVSLNTDTLSSIDKFAILVVDDELGSLVHETSPPPQ</sequence>
<dbReference type="AlphaFoldDB" id="A0A1R2ANQ7"/>
<proteinExistence type="predicted"/>
<gene>
    <name evidence="1" type="ORF">SteCoe_37075</name>
</gene>
<accession>A0A1R2ANQ7</accession>
<evidence type="ECO:0000313" key="2">
    <source>
        <dbReference type="Proteomes" id="UP000187209"/>
    </source>
</evidence>
<keyword evidence="2" id="KW-1185">Reference proteome</keyword>
<reference evidence="1 2" key="1">
    <citation type="submission" date="2016-11" db="EMBL/GenBank/DDBJ databases">
        <title>The macronuclear genome of Stentor coeruleus: a giant cell with tiny introns.</title>
        <authorList>
            <person name="Slabodnick M."/>
            <person name="Ruby J.G."/>
            <person name="Reiff S.B."/>
            <person name="Swart E.C."/>
            <person name="Gosai S."/>
            <person name="Prabakaran S."/>
            <person name="Witkowska E."/>
            <person name="Larue G.E."/>
            <person name="Fisher S."/>
            <person name="Freeman R.M."/>
            <person name="Gunawardena J."/>
            <person name="Chu W."/>
            <person name="Stover N.A."/>
            <person name="Gregory B.D."/>
            <person name="Nowacki M."/>
            <person name="Derisi J."/>
            <person name="Roy S.W."/>
            <person name="Marshall W.F."/>
            <person name="Sood P."/>
        </authorList>
    </citation>
    <scope>NUCLEOTIDE SEQUENCE [LARGE SCALE GENOMIC DNA]</scope>
    <source>
        <strain evidence="1">WM001</strain>
    </source>
</reference>
<comment type="caution">
    <text evidence="1">The sequence shown here is derived from an EMBL/GenBank/DDBJ whole genome shotgun (WGS) entry which is preliminary data.</text>
</comment>
<dbReference type="OrthoDB" id="17798at2759"/>
<protein>
    <submittedName>
        <fullName evidence="1">Uncharacterized protein</fullName>
    </submittedName>
</protein>
<evidence type="ECO:0000313" key="1">
    <source>
        <dbReference type="EMBL" id="OMJ66178.1"/>
    </source>
</evidence>
<name>A0A1R2ANQ7_9CILI</name>